<organism evidence="2 3">
    <name type="scientific">Helianthus annuus</name>
    <name type="common">Common sunflower</name>
    <dbReference type="NCBI Taxonomy" id="4232"/>
    <lineage>
        <taxon>Eukaryota</taxon>
        <taxon>Viridiplantae</taxon>
        <taxon>Streptophyta</taxon>
        <taxon>Embryophyta</taxon>
        <taxon>Tracheophyta</taxon>
        <taxon>Spermatophyta</taxon>
        <taxon>Magnoliopsida</taxon>
        <taxon>eudicotyledons</taxon>
        <taxon>Gunneridae</taxon>
        <taxon>Pentapetalae</taxon>
        <taxon>asterids</taxon>
        <taxon>campanulids</taxon>
        <taxon>Asterales</taxon>
        <taxon>Asteraceae</taxon>
        <taxon>Asteroideae</taxon>
        <taxon>Heliantheae alliance</taxon>
        <taxon>Heliantheae</taxon>
        <taxon>Helianthus</taxon>
    </lineage>
</organism>
<evidence type="ECO:0000256" key="1">
    <source>
        <dbReference type="SAM" id="Phobius"/>
    </source>
</evidence>
<evidence type="ECO:0000313" key="2">
    <source>
        <dbReference type="EMBL" id="KAF5755332.1"/>
    </source>
</evidence>
<dbReference type="SUPFAM" id="SSF48264">
    <property type="entry name" value="Cytochrome P450"/>
    <property type="match status" value="1"/>
</dbReference>
<dbReference type="Gene3D" id="1.10.630.10">
    <property type="entry name" value="Cytochrome P450"/>
    <property type="match status" value="1"/>
</dbReference>
<name>A0A9K3DGU3_HELAN</name>
<dbReference type="GO" id="GO:0020037">
    <property type="term" value="F:heme binding"/>
    <property type="evidence" value="ECO:0007669"/>
    <property type="project" value="InterPro"/>
</dbReference>
<reference evidence="2" key="1">
    <citation type="journal article" date="2017" name="Nature">
        <title>The sunflower genome provides insights into oil metabolism, flowering and Asterid evolution.</title>
        <authorList>
            <person name="Badouin H."/>
            <person name="Gouzy J."/>
            <person name="Grassa C.J."/>
            <person name="Murat F."/>
            <person name="Staton S.E."/>
            <person name="Cottret L."/>
            <person name="Lelandais-Briere C."/>
            <person name="Owens G.L."/>
            <person name="Carrere S."/>
            <person name="Mayjonade B."/>
            <person name="Legrand L."/>
            <person name="Gill N."/>
            <person name="Kane N.C."/>
            <person name="Bowers J.E."/>
            <person name="Hubner S."/>
            <person name="Bellec A."/>
            <person name="Berard A."/>
            <person name="Berges H."/>
            <person name="Blanchet N."/>
            <person name="Boniface M.C."/>
            <person name="Brunel D."/>
            <person name="Catrice O."/>
            <person name="Chaidir N."/>
            <person name="Claudel C."/>
            <person name="Donnadieu C."/>
            <person name="Faraut T."/>
            <person name="Fievet G."/>
            <person name="Helmstetter N."/>
            <person name="King M."/>
            <person name="Knapp S.J."/>
            <person name="Lai Z."/>
            <person name="Le Paslier M.C."/>
            <person name="Lippi Y."/>
            <person name="Lorenzon L."/>
            <person name="Mandel J.R."/>
            <person name="Marage G."/>
            <person name="Marchand G."/>
            <person name="Marquand E."/>
            <person name="Bret-Mestries E."/>
            <person name="Morien E."/>
            <person name="Nambeesan S."/>
            <person name="Nguyen T."/>
            <person name="Pegot-Espagnet P."/>
            <person name="Pouilly N."/>
            <person name="Raftis F."/>
            <person name="Sallet E."/>
            <person name="Schiex T."/>
            <person name="Thomas J."/>
            <person name="Vandecasteele C."/>
            <person name="Vares D."/>
            <person name="Vear F."/>
            <person name="Vautrin S."/>
            <person name="Crespi M."/>
            <person name="Mangin B."/>
            <person name="Burke J.M."/>
            <person name="Salse J."/>
            <person name="Munos S."/>
            <person name="Vincourt P."/>
            <person name="Rieseberg L.H."/>
            <person name="Langlade N.B."/>
        </authorList>
    </citation>
    <scope>NUCLEOTIDE SEQUENCE</scope>
    <source>
        <tissue evidence="2">Leaves</tissue>
    </source>
</reference>
<sequence>MTGYLMMPNLSNLYPALAPFDLQGIVKNMKVLAKRLDGIFETMIDQRGKMGGEGNKDFLQFLLELKDSGDSNPPFTTTHLKAFLVVIDVTISVVMMCASVYMF</sequence>
<dbReference type="GO" id="GO:0005506">
    <property type="term" value="F:iron ion binding"/>
    <property type="evidence" value="ECO:0007669"/>
    <property type="project" value="InterPro"/>
</dbReference>
<dbReference type="Gramene" id="mRNA:HanXRQr2_Chr17g0801601">
    <property type="protein sequence ID" value="CDS:HanXRQr2_Chr17g0801601.1"/>
    <property type="gene ID" value="HanXRQr2_Chr17g0801601"/>
</dbReference>
<dbReference type="Proteomes" id="UP000215914">
    <property type="component" value="Unassembled WGS sequence"/>
</dbReference>
<dbReference type="PANTHER" id="PTHR47951:SF3">
    <property type="entry name" value="CYTOCHROME P450, FAMILY 706, SUBFAMILY A, POLYPEPTIDE 4"/>
    <property type="match status" value="1"/>
</dbReference>
<keyword evidence="1" id="KW-0472">Membrane</keyword>
<dbReference type="InterPro" id="IPR036396">
    <property type="entry name" value="Cyt_P450_sf"/>
</dbReference>
<dbReference type="EMBL" id="MNCJ02000332">
    <property type="protein sequence ID" value="KAF5755332.1"/>
    <property type="molecule type" value="Genomic_DNA"/>
</dbReference>
<keyword evidence="1" id="KW-1133">Transmembrane helix</keyword>
<protein>
    <submittedName>
        <fullName evidence="2">Flavonoid 3'-monooxygenase</fullName>
        <ecNumber evidence="2">1.14.14.82</ecNumber>
    </submittedName>
</protein>
<dbReference type="AlphaFoldDB" id="A0A9K3DGU3"/>
<keyword evidence="1" id="KW-0812">Transmembrane</keyword>
<feature type="transmembrane region" description="Helical" evidence="1">
    <location>
        <begin position="82"/>
        <end position="102"/>
    </location>
</feature>
<dbReference type="GO" id="GO:0016711">
    <property type="term" value="F:flavonoid 3'-monooxygenase activity"/>
    <property type="evidence" value="ECO:0007669"/>
    <property type="project" value="UniProtKB-EC"/>
</dbReference>
<comment type="caution">
    <text evidence="2">The sequence shown here is derived from an EMBL/GenBank/DDBJ whole genome shotgun (WGS) entry which is preliminary data.</text>
</comment>
<proteinExistence type="predicted"/>
<gene>
    <name evidence="2" type="ORF">HanXRQr2_Chr17g0801601</name>
</gene>
<evidence type="ECO:0000313" key="3">
    <source>
        <dbReference type="Proteomes" id="UP000215914"/>
    </source>
</evidence>
<reference evidence="2" key="2">
    <citation type="submission" date="2020-06" db="EMBL/GenBank/DDBJ databases">
        <title>Helianthus annuus Genome sequencing and assembly Release 2.</title>
        <authorList>
            <person name="Gouzy J."/>
            <person name="Langlade N."/>
            <person name="Munos S."/>
        </authorList>
    </citation>
    <scope>NUCLEOTIDE SEQUENCE</scope>
    <source>
        <tissue evidence="2">Leaves</tissue>
    </source>
</reference>
<dbReference type="PANTHER" id="PTHR47951">
    <property type="entry name" value="OS08G0547900 PROTEIN"/>
    <property type="match status" value="1"/>
</dbReference>
<keyword evidence="3" id="KW-1185">Reference proteome</keyword>
<keyword evidence="2" id="KW-0560">Oxidoreductase</keyword>
<dbReference type="EC" id="1.14.14.82" evidence="2"/>
<accession>A0A9K3DGU3</accession>